<evidence type="ECO:0000256" key="1">
    <source>
        <dbReference type="ARBA" id="ARBA00004370"/>
    </source>
</evidence>
<evidence type="ECO:0000256" key="3">
    <source>
        <dbReference type="ARBA" id="ARBA00022989"/>
    </source>
</evidence>
<gene>
    <name evidence="6" type="ORF">SAMN04515666_101279</name>
</gene>
<keyword evidence="7" id="KW-1185">Reference proteome</keyword>
<evidence type="ECO:0008006" key="8">
    <source>
        <dbReference type="Google" id="ProtNLM"/>
    </source>
</evidence>
<accession>A0A1H7GBJ1</accession>
<keyword evidence="2 5" id="KW-0812">Transmembrane</keyword>
<dbReference type="Pfam" id="PF01124">
    <property type="entry name" value="MAPEG"/>
    <property type="match status" value="1"/>
</dbReference>
<dbReference type="AlphaFoldDB" id="A0A1H7GBJ1"/>
<proteinExistence type="predicted"/>
<evidence type="ECO:0000313" key="7">
    <source>
        <dbReference type="Proteomes" id="UP000199664"/>
    </source>
</evidence>
<dbReference type="EMBL" id="FOAN01000001">
    <property type="protein sequence ID" value="SEK34192.1"/>
    <property type="molecule type" value="Genomic_DNA"/>
</dbReference>
<sequence>MTLKLIYPALAQILWTFVVLVIMFQRRKRAFANREIGLADIAVSTERYPDSARLAAANFSNQFETPVLFFALILIAIHVGATGYVMAALAWAYVATRVVHTLVHTGTNSLKQRALIFAAGIACLFFMWVGIVVAVL</sequence>
<dbReference type="Proteomes" id="UP000199664">
    <property type="component" value="Unassembled WGS sequence"/>
</dbReference>
<organism evidence="6 7">
    <name type="scientific">Bosea lupini</name>
    <dbReference type="NCBI Taxonomy" id="1036779"/>
    <lineage>
        <taxon>Bacteria</taxon>
        <taxon>Pseudomonadati</taxon>
        <taxon>Pseudomonadota</taxon>
        <taxon>Alphaproteobacteria</taxon>
        <taxon>Hyphomicrobiales</taxon>
        <taxon>Boseaceae</taxon>
        <taxon>Bosea</taxon>
    </lineage>
</organism>
<dbReference type="InterPro" id="IPR001129">
    <property type="entry name" value="Membr-assoc_MAPEG"/>
</dbReference>
<evidence type="ECO:0000256" key="5">
    <source>
        <dbReference type="SAM" id="Phobius"/>
    </source>
</evidence>
<dbReference type="RefSeq" id="WP_091829020.1">
    <property type="nucleotide sequence ID" value="NZ_FOAN01000001.1"/>
</dbReference>
<keyword evidence="4 5" id="KW-0472">Membrane</keyword>
<dbReference type="GO" id="GO:0016020">
    <property type="term" value="C:membrane"/>
    <property type="evidence" value="ECO:0007669"/>
    <property type="project" value="UniProtKB-SubCell"/>
</dbReference>
<dbReference type="SUPFAM" id="SSF161084">
    <property type="entry name" value="MAPEG domain-like"/>
    <property type="match status" value="1"/>
</dbReference>
<keyword evidence="3 5" id="KW-1133">Transmembrane helix</keyword>
<feature type="transmembrane region" description="Helical" evidence="5">
    <location>
        <begin position="67"/>
        <end position="94"/>
    </location>
</feature>
<dbReference type="Gene3D" id="1.20.120.550">
    <property type="entry name" value="Membrane associated eicosanoid/glutathione metabolism-like domain"/>
    <property type="match status" value="1"/>
</dbReference>
<dbReference type="OrthoDB" id="5516290at2"/>
<evidence type="ECO:0000256" key="2">
    <source>
        <dbReference type="ARBA" id="ARBA00022692"/>
    </source>
</evidence>
<comment type="subcellular location">
    <subcellularLocation>
        <location evidence="1">Membrane</location>
    </subcellularLocation>
</comment>
<evidence type="ECO:0000256" key="4">
    <source>
        <dbReference type="ARBA" id="ARBA00023136"/>
    </source>
</evidence>
<reference evidence="7" key="1">
    <citation type="submission" date="2016-10" db="EMBL/GenBank/DDBJ databases">
        <authorList>
            <person name="Varghese N."/>
            <person name="Submissions S."/>
        </authorList>
    </citation>
    <scope>NUCLEOTIDE SEQUENCE [LARGE SCALE GENOMIC DNA]</scope>
    <source>
        <strain evidence="7">LMG 26383,CCUG 61248,R- 45681</strain>
    </source>
</reference>
<evidence type="ECO:0000313" key="6">
    <source>
        <dbReference type="EMBL" id="SEK34192.1"/>
    </source>
</evidence>
<name>A0A1H7GBJ1_9HYPH</name>
<protein>
    <recommendedName>
        <fullName evidence="8">MAPEG family protein</fullName>
    </recommendedName>
</protein>
<feature type="transmembrane region" description="Helical" evidence="5">
    <location>
        <begin position="114"/>
        <end position="135"/>
    </location>
</feature>
<feature type="transmembrane region" description="Helical" evidence="5">
    <location>
        <begin position="6"/>
        <end position="24"/>
    </location>
</feature>
<dbReference type="STRING" id="1036779.SAMN04515666_101279"/>
<dbReference type="InterPro" id="IPR023352">
    <property type="entry name" value="MAPEG-like_dom_sf"/>
</dbReference>